<dbReference type="KEGG" id="fil:BN1229_v1_1618"/>
<dbReference type="Gene3D" id="1.10.287.3020">
    <property type="match status" value="1"/>
</dbReference>
<evidence type="ECO:0000313" key="1">
    <source>
        <dbReference type="EMBL" id="CPR18241.1"/>
    </source>
</evidence>
<gene>
    <name evidence="1" type="ORF">YBN1229_v1_1621</name>
</gene>
<reference evidence="2" key="1">
    <citation type="submission" date="2015-02" db="EMBL/GenBank/DDBJ databases">
        <authorList>
            <person name="Chooi Y.-H."/>
        </authorList>
    </citation>
    <scope>NUCLEOTIDE SEQUENCE [LARGE SCALE GENOMIC DNA]</scope>
    <source>
        <strain evidence="2">strain Y</strain>
    </source>
</reference>
<dbReference type="InterPro" id="IPR021490">
    <property type="entry name" value="DUF3144"/>
</dbReference>
<accession>A0A0D6JDX0</accession>
<dbReference type="RefSeq" id="WP_052743773.1">
    <property type="nucleotide sequence ID" value="NZ_LN829118.1"/>
</dbReference>
<dbReference type="Proteomes" id="UP000033187">
    <property type="component" value="Chromosome 1"/>
</dbReference>
<organism evidence="1 2">
    <name type="scientific">Candidatus Filomicrobium marinum</name>
    <dbReference type="NCBI Taxonomy" id="1608628"/>
    <lineage>
        <taxon>Bacteria</taxon>
        <taxon>Pseudomonadati</taxon>
        <taxon>Pseudomonadota</taxon>
        <taxon>Alphaproteobacteria</taxon>
        <taxon>Hyphomicrobiales</taxon>
        <taxon>Hyphomicrobiaceae</taxon>
        <taxon>Filomicrobium</taxon>
    </lineage>
</organism>
<protein>
    <recommendedName>
        <fullName evidence="3">DUF3144 domain-containing protein</fullName>
    </recommendedName>
</protein>
<dbReference type="KEGG" id="fiy:BN1229_v1_1621"/>
<sequence>MDEDNMNRKERRAARKAGHLDSAAFLKVADKFIDLANRENARVKATDLHNAFLYAAARYNAFVANTVLEVENHEEFVQTMVKQYAEMLRQNLADPNLAAKPE</sequence>
<evidence type="ECO:0000313" key="2">
    <source>
        <dbReference type="Proteomes" id="UP000033187"/>
    </source>
</evidence>
<proteinExistence type="predicted"/>
<dbReference type="AlphaFoldDB" id="A0A0D6JDX0"/>
<name>A0A0D6JDX0_9HYPH</name>
<evidence type="ECO:0008006" key="3">
    <source>
        <dbReference type="Google" id="ProtNLM"/>
    </source>
</evidence>
<keyword evidence="2" id="KW-1185">Reference proteome</keyword>
<dbReference type="EMBL" id="LN829119">
    <property type="protein sequence ID" value="CPR18241.1"/>
    <property type="molecule type" value="Genomic_DNA"/>
</dbReference>
<dbReference type="Pfam" id="PF11342">
    <property type="entry name" value="DUF3144"/>
    <property type="match status" value="1"/>
</dbReference>